<protein>
    <submittedName>
        <fullName evidence="2">tRNA-guanine transglycosylase</fullName>
    </submittedName>
</protein>
<reference evidence="2 3" key="1">
    <citation type="journal article" date="2019" name="Nat. Ecol. Evol.">
        <title>Megaphylogeny resolves global patterns of mushroom evolution.</title>
        <authorList>
            <person name="Varga T."/>
            <person name="Krizsan K."/>
            <person name="Foldi C."/>
            <person name="Dima B."/>
            <person name="Sanchez-Garcia M."/>
            <person name="Sanchez-Ramirez S."/>
            <person name="Szollosi G.J."/>
            <person name="Szarkandi J.G."/>
            <person name="Papp V."/>
            <person name="Albert L."/>
            <person name="Andreopoulos W."/>
            <person name="Angelini C."/>
            <person name="Antonin V."/>
            <person name="Barry K.W."/>
            <person name="Bougher N.L."/>
            <person name="Buchanan P."/>
            <person name="Buyck B."/>
            <person name="Bense V."/>
            <person name="Catcheside P."/>
            <person name="Chovatia M."/>
            <person name="Cooper J."/>
            <person name="Damon W."/>
            <person name="Desjardin D."/>
            <person name="Finy P."/>
            <person name="Geml J."/>
            <person name="Haridas S."/>
            <person name="Hughes K."/>
            <person name="Justo A."/>
            <person name="Karasinski D."/>
            <person name="Kautmanova I."/>
            <person name="Kiss B."/>
            <person name="Kocsube S."/>
            <person name="Kotiranta H."/>
            <person name="LaButti K.M."/>
            <person name="Lechner B.E."/>
            <person name="Liimatainen K."/>
            <person name="Lipzen A."/>
            <person name="Lukacs Z."/>
            <person name="Mihaltcheva S."/>
            <person name="Morgado L.N."/>
            <person name="Niskanen T."/>
            <person name="Noordeloos M.E."/>
            <person name="Ohm R.A."/>
            <person name="Ortiz-Santana B."/>
            <person name="Ovrebo C."/>
            <person name="Racz N."/>
            <person name="Riley R."/>
            <person name="Savchenko A."/>
            <person name="Shiryaev A."/>
            <person name="Soop K."/>
            <person name="Spirin V."/>
            <person name="Szebenyi C."/>
            <person name="Tomsovsky M."/>
            <person name="Tulloss R.E."/>
            <person name="Uehling J."/>
            <person name="Grigoriev I.V."/>
            <person name="Vagvolgyi C."/>
            <person name="Papp T."/>
            <person name="Martin F.M."/>
            <person name="Miettinen O."/>
            <person name="Hibbett D.S."/>
            <person name="Nagy L.G."/>
        </authorList>
    </citation>
    <scope>NUCLEOTIDE SEQUENCE [LARGE SCALE GENOMIC DNA]</scope>
    <source>
        <strain evidence="2 3">OMC1185</strain>
    </source>
</reference>
<evidence type="ECO:0000313" key="3">
    <source>
        <dbReference type="Proteomes" id="UP000305948"/>
    </source>
</evidence>
<sequence>MSTISFQLSATSPGPRIGTLRLTRPDGTVLSLKTPGIVTATSRGVVPHLSPDLCAQTKAVRWVHVAFESFLDHDPPVPTLLTGQNRALARFLGHPHSAILSLSLRDPGDIRTMPPNGDAHVSANCIRGVRKVTPENWRSYGQSCDPDIIFALTDTPFTPPPYSQKRLTKSVERSLAWVADILRSDSPARNVFVQMAGGTEPAARAAFSEGLGARLYDKEAEAVKPLKTLDEGVAGYSIDLGPLRTTLGDRLLHHSKLAAVLVPDTIETADLTQSTEALIKLVGASLQSLPQSRPRLVNSCTGPHEILKIVKDVGADLFDAAWAQRAADIGIAMEFHFPVPDHHRDGADKLAIGYNLYDHVYAHDFRSLCETDSATVLSTPLQHSSVDSPPTMIPASPFTRAYLHHLLHTHEMSSHALLTAHNLSVLAAFFAGIQGIVSSDSERVLFAKEVEVFCDVYDVSSVLFDEALKAWAGVELARGKGRLGREKVVGAE</sequence>
<dbReference type="InterPro" id="IPR036511">
    <property type="entry name" value="TGT-like_sf"/>
</dbReference>
<dbReference type="SUPFAM" id="SSF51713">
    <property type="entry name" value="tRNA-guanine transglycosylase"/>
    <property type="match status" value="1"/>
</dbReference>
<name>A0A5C3MNS4_9AGAM</name>
<evidence type="ECO:0000259" key="1">
    <source>
        <dbReference type="Pfam" id="PF01702"/>
    </source>
</evidence>
<proteinExistence type="predicted"/>
<dbReference type="PANTHER" id="PTHR46064">
    <property type="entry name" value="QUEUINE TRNA-RIBOSYLTRANSFERASE ACCESSORY SUBUNIT 2"/>
    <property type="match status" value="1"/>
</dbReference>
<dbReference type="AlphaFoldDB" id="A0A5C3MNS4"/>
<keyword evidence="3" id="KW-1185">Reference proteome</keyword>
<accession>A0A5C3MNS4</accession>
<dbReference type="PANTHER" id="PTHR46064:SF1">
    <property type="entry name" value="QUEUINE TRNA-RIBOSYLTRANSFERASE ACCESSORY SUBUNIT 2"/>
    <property type="match status" value="1"/>
</dbReference>
<dbReference type="STRING" id="5364.A0A5C3MNS4"/>
<organism evidence="2 3">
    <name type="scientific">Heliocybe sulcata</name>
    <dbReference type="NCBI Taxonomy" id="5364"/>
    <lineage>
        <taxon>Eukaryota</taxon>
        <taxon>Fungi</taxon>
        <taxon>Dikarya</taxon>
        <taxon>Basidiomycota</taxon>
        <taxon>Agaricomycotina</taxon>
        <taxon>Agaricomycetes</taxon>
        <taxon>Gloeophyllales</taxon>
        <taxon>Gloeophyllaceae</taxon>
        <taxon>Heliocybe</taxon>
    </lineage>
</organism>
<gene>
    <name evidence="2" type="ORF">OE88DRAFT_1668957</name>
</gene>
<dbReference type="InterPro" id="IPR002616">
    <property type="entry name" value="tRNA_ribo_trans-like"/>
</dbReference>
<dbReference type="EMBL" id="ML213538">
    <property type="protein sequence ID" value="TFK45688.1"/>
    <property type="molecule type" value="Genomic_DNA"/>
</dbReference>
<dbReference type="Pfam" id="PF01702">
    <property type="entry name" value="TGT"/>
    <property type="match status" value="2"/>
</dbReference>
<dbReference type="Gene3D" id="3.20.20.105">
    <property type="entry name" value="Queuine tRNA-ribosyltransferase-like"/>
    <property type="match status" value="1"/>
</dbReference>
<feature type="domain" description="tRNA-guanine(15) transglycosylase-like" evidence="1">
    <location>
        <begin position="15"/>
        <end position="212"/>
    </location>
</feature>
<feature type="domain" description="tRNA-guanine(15) transglycosylase-like" evidence="1">
    <location>
        <begin position="270"/>
        <end position="440"/>
    </location>
</feature>
<dbReference type="Proteomes" id="UP000305948">
    <property type="component" value="Unassembled WGS sequence"/>
</dbReference>
<dbReference type="OrthoDB" id="27601at2759"/>
<evidence type="ECO:0000313" key="2">
    <source>
        <dbReference type="EMBL" id="TFK45688.1"/>
    </source>
</evidence>
<dbReference type="InterPro" id="IPR050852">
    <property type="entry name" value="Queuine_tRNA-ribosyltrfase"/>
</dbReference>
<dbReference type="GO" id="GO:0006400">
    <property type="term" value="P:tRNA modification"/>
    <property type="evidence" value="ECO:0007669"/>
    <property type="project" value="InterPro"/>
</dbReference>